<evidence type="ECO:0000259" key="4">
    <source>
        <dbReference type="PROSITE" id="PS50995"/>
    </source>
</evidence>
<dbReference type="SMART" id="SM00347">
    <property type="entry name" value="HTH_MARR"/>
    <property type="match status" value="1"/>
</dbReference>
<dbReference type="InterPro" id="IPR036390">
    <property type="entry name" value="WH_DNA-bd_sf"/>
</dbReference>
<proteinExistence type="predicted"/>
<protein>
    <recommendedName>
        <fullName evidence="4">HTH marR-type domain-containing protein</fullName>
    </recommendedName>
</protein>
<reference evidence="5 6" key="1">
    <citation type="journal article" date="2015" name="Genome Announc.">
        <title>Expanding the biotechnology potential of lactobacilli through comparative genomics of 213 strains and associated genera.</title>
        <authorList>
            <person name="Sun Z."/>
            <person name="Harris H.M."/>
            <person name="McCann A."/>
            <person name="Guo C."/>
            <person name="Argimon S."/>
            <person name="Zhang W."/>
            <person name="Yang X."/>
            <person name="Jeffery I.B."/>
            <person name="Cooney J.C."/>
            <person name="Kagawa T.F."/>
            <person name="Liu W."/>
            <person name="Song Y."/>
            <person name="Salvetti E."/>
            <person name="Wrobel A."/>
            <person name="Rasinkangas P."/>
            <person name="Parkhill J."/>
            <person name="Rea M.C."/>
            <person name="O'Sullivan O."/>
            <person name="Ritari J."/>
            <person name="Douillard F.P."/>
            <person name="Paul Ross R."/>
            <person name="Yang R."/>
            <person name="Briner A.E."/>
            <person name="Felis G.E."/>
            <person name="de Vos W.M."/>
            <person name="Barrangou R."/>
            <person name="Klaenhammer T.R."/>
            <person name="Caufield P.W."/>
            <person name="Cui Y."/>
            <person name="Zhang H."/>
            <person name="O'Toole P.W."/>
        </authorList>
    </citation>
    <scope>NUCLEOTIDE SEQUENCE [LARGE SCALE GENOMIC DNA]</scope>
    <source>
        <strain evidence="5 6">DSM 15814</strain>
    </source>
</reference>
<accession>A0A0R1R896</accession>
<evidence type="ECO:0000313" key="5">
    <source>
        <dbReference type="EMBL" id="KRL52937.1"/>
    </source>
</evidence>
<dbReference type="Proteomes" id="UP000051999">
    <property type="component" value="Unassembled WGS sequence"/>
</dbReference>
<keyword evidence="3" id="KW-0804">Transcription</keyword>
<gene>
    <name evidence="5" type="ORF">FD35_GL001560</name>
</gene>
<dbReference type="PATRIC" id="fig|1114972.6.peg.1587"/>
<comment type="caution">
    <text evidence="5">The sequence shown here is derived from an EMBL/GenBank/DDBJ whole genome shotgun (WGS) entry which is preliminary data.</text>
</comment>
<dbReference type="GO" id="GO:0003677">
    <property type="term" value="F:DNA binding"/>
    <property type="evidence" value="ECO:0007669"/>
    <property type="project" value="UniProtKB-KW"/>
</dbReference>
<dbReference type="EMBL" id="AZFF01000029">
    <property type="protein sequence ID" value="KRL52937.1"/>
    <property type="molecule type" value="Genomic_DNA"/>
</dbReference>
<dbReference type="PANTHER" id="PTHR33164:SF57">
    <property type="entry name" value="MARR-FAMILY TRANSCRIPTIONAL REGULATOR"/>
    <property type="match status" value="1"/>
</dbReference>
<dbReference type="STRING" id="1114972.FD35_GL001560"/>
<evidence type="ECO:0000256" key="2">
    <source>
        <dbReference type="ARBA" id="ARBA00023125"/>
    </source>
</evidence>
<dbReference type="GO" id="GO:0003700">
    <property type="term" value="F:DNA-binding transcription factor activity"/>
    <property type="evidence" value="ECO:0007669"/>
    <property type="project" value="InterPro"/>
</dbReference>
<dbReference type="InterPro" id="IPR039422">
    <property type="entry name" value="MarR/SlyA-like"/>
</dbReference>
<dbReference type="SUPFAM" id="SSF46785">
    <property type="entry name" value="Winged helix' DNA-binding domain"/>
    <property type="match status" value="1"/>
</dbReference>
<dbReference type="InterPro" id="IPR000835">
    <property type="entry name" value="HTH_MarR-typ"/>
</dbReference>
<evidence type="ECO:0000256" key="3">
    <source>
        <dbReference type="ARBA" id="ARBA00023163"/>
    </source>
</evidence>
<organism evidence="5 6">
    <name type="scientific">Furfurilactobacillus rossiae DSM 15814</name>
    <dbReference type="NCBI Taxonomy" id="1114972"/>
    <lineage>
        <taxon>Bacteria</taxon>
        <taxon>Bacillati</taxon>
        <taxon>Bacillota</taxon>
        <taxon>Bacilli</taxon>
        <taxon>Lactobacillales</taxon>
        <taxon>Lactobacillaceae</taxon>
        <taxon>Furfurilactobacillus</taxon>
    </lineage>
</organism>
<keyword evidence="2" id="KW-0238">DNA-binding</keyword>
<dbReference type="RefSeq" id="WP_017261251.1">
    <property type="nucleotide sequence ID" value="NZ_AZFF01000029.1"/>
</dbReference>
<dbReference type="InterPro" id="IPR023187">
    <property type="entry name" value="Tscrpt_reg_MarR-type_CS"/>
</dbReference>
<keyword evidence="1" id="KW-0805">Transcription regulation</keyword>
<dbReference type="Pfam" id="PF12802">
    <property type="entry name" value="MarR_2"/>
    <property type="match status" value="1"/>
</dbReference>
<evidence type="ECO:0000313" key="6">
    <source>
        <dbReference type="Proteomes" id="UP000051999"/>
    </source>
</evidence>
<feature type="domain" description="HTH marR-type" evidence="4">
    <location>
        <begin position="12"/>
        <end position="144"/>
    </location>
</feature>
<name>A0A0R1R896_9LACO</name>
<dbReference type="PROSITE" id="PS50995">
    <property type="entry name" value="HTH_MARR_2"/>
    <property type="match status" value="1"/>
</dbReference>
<dbReference type="PANTHER" id="PTHR33164">
    <property type="entry name" value="TRANSCRIPTIONAL REGULATOR, MARR FAMILY"/>
    <property type="match status" value="1"/>
</dbReference>
<keyword evidence="6" id="KW-1185">Reference proteome</keyword>
<dbReference type="InterPro" id="IPR036388">
    <property type="entry name" value="WH-like_DNA-bd_sf"/>
</dbReference>
<evidence type="ECO:0000256" key="1">
    <source>
        <dbReference type="ARBA" id="ARBA00023015"/>
    </source>
</evidence>
<sequence>MKAKPEEVDRVAKILADDYQTNFRAIEQMLKESVQEFGEGWGSISLLAQISNGQRQTMSDLAERNHITKGAISTQVTGMLSKGLVEVVADCDDRRRHYIHLTSKGEHLMQRVNDHTQFVARDVIKTMGMVGVKQLHNDFTMFTSTIVNSTHYYSNDGSEYLNKR</sequence>
<dbReference type="GO" id="GO:0006950">
    <property type="term" value="P:response to stress"/>
    <property type="evidence" value="ECO:0007669"/>
    <property type="project" value="TreeGrafter"/>
</dbReference>
<dbReference type="AlphaFoldDB" id="A0A0R1R896"/>
<dbReference type="Gene3D" id="1.10.10.10">
    <property type="entry name" value="Winged helix-like DNA-binding domain superfamily/Winged helix DNA-binding domain"/>
    <property type="match status" value="1"/>
</dbReference>
<dbReference type="PROSITE" id="PS01117">
    <property type="entry name" value="HTH_MARR_1"/>
    <property type="match status" value="1"/>
</dbReference>
<dbReference type="OrthoDB" id="2314798at2"/>